<dbReference type="InterPro" id="IPR012334">
    <property type="entry name" value="Pectin_lyas_fold"/>
</dbReference>
<gene>
    <name evidence="6" type="ORF">IQ13_4022</name>
</gene>
<dbReference type="SMART" id="SM00710">
    <property type="entry name" value="PbH1"/>
    <property type="match status" value="6"/>
</dbReference>
<dbReference type="Pfam" id="PF00295">
    <property type="entry name" value="Glyco_hydro_28"/>
    <property type="match status" value="1"/>
</dbReference>
<dbReference type="AlphaFoldDB" id="A0A562SAP5"/>
<name>A0A562SAP5_9BACT</name>
<dbReference type="PANTHER" id="PTHR31339">
    <property type="entry name" value="PECTIN LYASE-RELATED"/>
    <property type="match status" value="1"/>
</dbReference>
<evidence type="ECO:0000313" key="6">
    <source>
        <dbReference type="EMBL" id="TWI78338.1"/>
    </source>
</evidence>
<dbReference type="Gene3D" id="2.160.20.10">
    <property type="entry name" value="Single-stranded right-handed beta-helix, Pectin lyase-like"/>
    <property type="match status" value="1"/>
</dbReference>
<dbReference type="InterPro" id="IPR011050">
    <property type="entry name" value="Pectin_lyase_fold/virulence"/>
</dbReference>
<dbReference type="InterPro" id="IPR006626">
    <property type="entry name" value="PbH1"/>
</dbReference>
<dbReference type="Proteomes" id="UP000316167">
    <property type="component" value="Unassembled WGS sequence"/>
</dbReference>
<keyword evidence="7" id="KW-1185">Reference proteome</keyword>
<evidence type="ECO:0000256" key="5">
    <source>
        <dbReference type="SAM" id="SignalP"/>
    </source>
</evidence>
<evidence type="ECO:0000256" key="2">
    <source>
        <dbReference type="ARBA" id="ARBA00022801"/>
    </source>
</evidence>
<feature type="chain" id="PRO_5022086633" evidence="5">
    <location>
        <begin position="22"/>
        <end position="537"/>
    </location>
</feature>
<accession>A0A562SAP5</accession>
<dbReference type="InterPro" id="IPR000743">
    <property type="entry name" value="Glyco_hydro_28"/>
</dbReference>
<dbReference type="InterPro" id="IPR051801">
    <property type="entry name" value="GH28_Enzymes"/>
</dbReference>
<dbReference type="GO" id="GO:0005975">
    <property type="term" value="P:carbohydrate metabolic process"/>
    <property type="evidence" value="ECO:0007669"/>
    <property type="project" value="InterPro"/>
</dbReference>
<comment type="similarity">
    <text evidence="1 4">Belongs to the glycosyl hydrolase 28 family.</text>
</comment>
<organism evidence="6 7">
    <name type="scientific">Lacibacter cauensis</name>
    <dbReference type="NCBI Taxonomy" id="510947"/>
    <lineage>
        <taxon>Bacteria</taxon>
        <taxon>Pseudomonadati</taxon>
        <taxon>Bacteroidota</taxon>
        <taxon>Chitinophagia</taxon>
        <taxon>Chitinophagales</taxon>
        <taxon>Chitinophagaceae</taxon>
        <taxon>Lacibacter</taxon>
    </lineage>
</organism>
<protein>
    <submittedName>
        <fullName evidence="6">Polygalacturonase</fullName>
    </submittedName>
</protein>
<sequence length="537" mass="59361">MDMKKIVLFAALIFTAQFVFSQQREFIITAFAAKADSKTNNAKFIQAAIDKASAAGGGKVIVPKGKFVTGPIVLKSGVELHLQQGAVLQGSTNRIDYGKETAQALISAAHQNNVAITGKGEIDGRGAELVEDVYRLLKAGKITDAEWKTKRPTEFNRPKLVLFELCNNVRVTGVTIKNGSGWVQDYIRCNNVIIDSITVNSTSYWNNDGIDITNSKNVSITNCYVNAADDAVCLKSEGKEPDSCVNIYIANCKLRSSANAVKFGTASKGGFRNVVIKDIEVCDTYRSAIALEAVDGGFLENVEVQNIKATNTGNAIFIKLGHRNKDERYSVVRNIHVKDMYVEVPATKPDKGYNMEGPLLRYPPGVVPAKQGEVQSVSPWNHTLNDSTAIIYRHNVFPSSISGLPGHDVESVTLENIEIVYEGGADKQRAYFPWQALTKITEAETAYPEFSMFGELPAWGLYVRHAKNIQLKNVMLRYKQEDFRVPCIFDDVKELQIQQLSIPQSKDVPVLLLNNVKGYSFKELRLPKPESEAIIVQ</sequence>
<evidence type="ECO:0000313" key="7">
    <source>
        <dbReference type="Proteomes" id="UP000316167"/>
    </source>
</evidence>
<evidence type="ECO:0000256" key="4">
    <source>
        <dbReference type="RuleBase" id="RU361169"/>
    </source>
</evidence>
<dbReference type="SUPFAM" id="SSF51126">
    <property type="entry name" value="Pectin lyase-like"/>
    <property type="match status" value="1"/>
</dbReference>
<keyword evidence="5" id="KW-0732">Signal</keyword>
<keyword evidence="2 4" id="KW-0378">Hydrolase</keyword>
<comment type="caution">
    <text evidence="6">The sequence shown here is derived from an EMBL/GenBank/DDBJ whole genome shotgun (WGS) entry which is preliminary data.</text>
</comment>
<feature type="signal peptide" evidence="5">
    <location>
        <begin position="1"/>
        <end position="21"/>
    </location>
</feature>
<reference evidence="6 7" key="1">
    <citation type="journal article" date="2015" name="Stand. Genomic Sci.">
        <title>Genomic Encyclopedia of Bacterial and Archaeal Type Strains, Phase III: the genomes of soil and plant-associated and newly described type strains.</title>
        <authorList>
            <person name="Whitman W.B."/>
            <person name="Woyke T."/>
            <person name="Klenk H.P."/>
            <person name="Zhou Y."/>
            <person name="Lilburn T.G."/>
            <person name="Beck B.J."/>
            <person name="De Vos P."/>
            <person name="Vandamme P."/>
            <person name="Eisen J.A."/>
            <person name="Garrity G."/>
            <person name="Hugenholtz P."/>
            <person name="Kyrpides N.C."/>
        </authorList>
    </citation>
    <scope>NUCLEOTIDE SEQUENCE [LARGE SCALE GENOMIC DNA]</scope>
    <source>
        <strain evidence="6 7">CGMCC 1.7271</strain>
    </source>
</reference>
<evidence type="ECO:0000256" key="1">
    <source>
        <dbReference type="ARBA" id="ARBA00008834"/>
    </source>
</evidence>
<dbReference type="GO" id="GO:0004650">
    <property type="term" value="F:polygalacturonase activity"/>
    <property type="evidence" value="ECO:0007669"/>
    <property type="project" value="InterPro"/>
</dbReference>
<evidence type="ECO:0000256" key="3">
    <source>
        <dbReference type="ARBA" id="ARBA00023295"/>
    </source>
</evidence>
<proteinExistence type="inferred from homology"/>
<dbReference type="PANTHER" id="PTHR31339:SF9">
    <property type="entry name" value="PLASMIN AND FIBRONECTIN-BINDING PROTEIN A"/>
    <property type="match status" value="1"/>
</dbReference>
<keyword evidence="3 4" id="KW-0326">Glycosidase</keyword>
<dbReference type="EMBL" id="VLLE01000007">
    <property type="protein sequence ID" value="TWI78338.1"/>
    <property type="molecule type" value="Genomic_DNA"/>
</dbReference>